<comment type="caution">
    <text evidence="2">The sequence shown here is derived from an EMBL/GenBank/DDBJ whole genome shotgun (WGS) entry which is preliminary data.</text>
</comment>
<gene>
    <name evidence="2" type="ORF">Tdes44962_MAKER00584</name>
</gene>
<evidence type="ECO:0000256" key="1">
    <source>
        <dbReference type="SAM" id="MobiDB-lite"/>
    </source>
</evidence>
<reference evidence="2 3" key="2">
    <citation type="journal article" date="2021" name="Curr. Genet.">
        <title>Genetic response to nitrogen starvation in the aggressive Eucalyptus foliar pathogen Teratosphaeria destructans.</title>
        <authorList>
            <person name="Havenga M."/>
            <person name="Wingfield B.D."/>
            <person name="Wingfield M.J."/>
            <person name="Dreyer L.L."/>
            <person name="Roets F."/>
            <person name="Aylward J."/>
        </authorList>
    </citation>
    <scope>NUCLEOTIDE SEQUENCE [LARGE SCALE GENOMIC DNA]</scope>
    <source>
        <strain evidence="2">CMW44962</strain>
    </source>
</reference>
<accession>A0A9W7W0V5</accession>
<sequence length="180" mass="19689">MAQQDNTTRVGHDDTGIPKSFSYFSQGLKREMPLHGSASSRPQEVRPALAKMALGAIASVTSQNFDREQHPKSSNKMLAEAATTARMLSQGPVPAINSPDHAFVSAFPYVPIDQLDPRFRFTPRTQPTEGDANISDDSVHTHQGEVSPTSCYRFTCEWTATARGTVVGKIELKKIDAEVD</sequence>
<proteinExistence type="predicted"/>
<organism evidence="2 3">
    <name type="scientific">Teratosphaeria destructans</name>
    <dbReference type="NCBI Taxonomy" id="418781"/>
    <lineage>
        <taxon>Eukaryota</taxon>
        <taxon>Fungi</taxon>
        <taxon>Dikarya</taxon>
        <taxon>Ascomycota</taxon>
        <taxon>Pezizomycotina</taxon>
        <taxon>Dothideomycetes</taxon>
        <taxon>Dothideomycetidae</taxon>
        <taxon>Mycosphaerellales</taxon>
        <taxon>Teratosphaeriaceae</taxon>
        <taxon>Teratosphaeria</taxon>
    </lineage>
</organism>
<name>A0A9W7W0V5_9PEZI</name>
<dbReference type="EMBL" id="RIBY02002089">
    <property type="protein sequence ID" value="KAH9825654.1"/>
    <property type="molecule type" value="Genomic_DNA"/>
</dbReference>
<dbReference type="Proteomes" id="UP001138500">
    <property type="component" value="Unassembled WGS sequence"/>
</dbReference>
<keyword evidence="3" id="KW-1185">Reference proteome</keyword>
<protein>
    <submittedName>
        <fullName evidence="2">Uncharacterized protein</fullName>
    </submittedName>
</protein>
<evidence type="ECO:0000313" key="2">
    <source>
        <dbReference type="EMBL" id="KAH9825654.1"/>
    </source>
</evidence>
<feature type="region of interest" description="Disordered" evidence="1">
    <location>
        <begin position="125"/>
        <end position="144"/>
    </location>
</feature>
<reference evidence="2 3" key="1">
    <citation type="journal article" date="2018" name="IMA Fungus">
        <title>IMA Genome-F 10: Nine draft genome sequences of Claviceps purpurea s.lat., including C. arundinis, C. humidiphila, and C. cf. spartinae, pseudomolecules for the pitch canker pathogen Fusarium circinatum, draft genome of Davidsoniella eucalypti, Grosmannia galeiformis, Quambalaria eucalypti, and Teratosphaeria destructans.</title>
        <authorList>
            <person name="Wingfield B.D."/>
            <person name="Liu M."/>
            <person name="Nguyen H.D."/>
            <person name="Lane F.A."/>
            <person name="Morgan S.W."/>
            <person name="De Vos L."/>
            <person name="Wilken P.M."/>
            <person name="Duong T.A."/>
            <person name="Aylward J."/>
            <person name="Coetzee M.P."/>
            <person name="Dadej K."/>
            <person name="De Beer Z.W."/>
            <person name="Findlay W."/>
            <person name="Havenga M."/>
            <person name="Kolarik M."/>
            <person name="Menzies J.G."/>
            <person name="Naidoo K."/>
            <person name="Pochopski O."/>
            <person name="Shoukouhi P."/>
            <person name="Santana Q.C."/>
            <person name="Seifert K.A."/>
            <person name="Soal N."/>
            <person name="Steenkamp E.T."/>
            <person name="Tatham C.T."/>
            <person name="van der Nest M.A."/>
            <person name="Wingfield M.J."/>
        </authorList>
    </citation>
    <scope>NUCLEOTIDE SEQUENCE [LARGE SCALE GENOMIC DNA]</scope>
    <source>
        <strain evidence="2">CMW44962</strain>
    </source>
</reference>
<feature type="region of interest" description="Disordered" evidence="1">
    <location>
        <begin position="1"/>
        <end position="22"/>
    </location>
</feature>
<dbReference type="AlphaFoldDB" id="A0A9W7W0V5"/>
<evidence type="ECO:0000313" key="3">
    <source>
        <dbReference type="Proteomes" id="UP001138500"/>
    </source>
</evidence>